<dbReference type="InterPro" id="IPR027417">
    <property type="entry name" value="P-loop_NTPase"/>
</dbReference>
<dbReference type="Pfam" id="PF00004">
    <property type="entry name" value="AAA"/>
    <property type="match status" value="1"/>
</dbReference>
<sequence>MPDFRELSALVRSRVPLVCIETVEEPKVLRLIERLAREDNLDLYGWSVADGLSQQNFRYGPARATNTLFATVGDTPSAAGRSDGQRRAIADTRPLEQALQYIDKDASSGLYVLLDPHPFLEDPVVLRLIREVALDHPVSQRTLVLVAPRVVLPAELARHAAHMTLRIPDVDGVKRLLREELDFYRQQNDQPVRGESAIVNALVHQVVGLPEEDVRRLLRNAIRDDGLITADDLTRVIRHKESLLGGTALSVEMTPLGPDDIGGLGALKAWLAKRRPVFTGERSAPGLPMPKGMLLLGVQGAGKSLAAKVTAGSWRVPLLRLDIASLYDKYTGETERKLREALASAEAMAPAVLWIDEIEKALAGGGETDGGVSRRLLGHLLTWMNEQQARLFLVATANDVSALPPELLRKGRFDEIFFVDLPTPAVRRDILDIHLKRHGQDPAGFDLDALVVVTDGFSGAEIEQLVVAGRYESLADGTALESAHLVAEAARTRPLSIIMAEQVAALRDWARARCVPAD</sequence>
<dbReference type="SMART" id="SM00382">
    <property type="entry name" value="AAA"/>
    <property type="match status" value="1"/>
</dbReference>
<accession>A0A944DT24</accession>
<evidence type="ECO:0000313" key="6">
    <source>
        <dbReference type="EMBL" id="MBT0963949.1"/>
    </source>
</evidence>
<evidence type="ECO:0000256" key="4">
    <source>
        <dbReference type="ARBA" id="ARBA00040480"/>
    </source>
</evidence>
<proteinExistence type="inferred from homology"/>
<protein>
    <recommendedName>
        <fullName evidence="4">Uncharacterized AAA domain-containing protein ycf46</fullName>
    </recommendedName>
</protein>
<evidence type="ECO:0000259" key="5">
    <source>
        <dbReference type="SMART" id="SM00382"/>
    </source>
</evidence>
<dbReference type="PANTHER" id="PTHR42960">
    <property type="entry name" value="YCF46 PROTEIN"/>
    <property type="match status" value="1"/>
</dbReference>
<dbReference type="EMBL" id="JAEKFT010000044">
    <property type="protein sequence ID" value="MBT0963949.1"/>
    <property type="molecule type" value="Genomic_DNA"/>
</dbReference>
<comment type="similarity">
    <text evidence="3">Belongs to the AAA ATPase family. Highly divergent.</text>
</comment>
<keyword evidence="2" id="KW-0067">ATP-binding</keyword>
<dbReference type="Proteomes" id="UP000694660">
    <property type="component" value="Unassembled WGS sequence"/>
</dbReference>
<dbReference type="AlphaFoldDB" id="A0A944DT24"/>
<dbReference type="RefSeq" id="WP_214363875.1">
    <property type="nucleotide sequence ID" value="NZ_JAEKFT010000044.1"/>
</dbReference>
<name>A0A944DT24_DENI1</name>
<dbReference type="InterPro" id="IPR003959">
    <property type="entry name" value="ATPase_AAA_core"/>
</dbReference>
<dbReference type="GO" id="GO:0005524">
    <property type="term" value="F:ATP binding"/>
    <property type="evidence" value="ECO:0007669"/>
    <property type="project" value="UniProtKB-KW"/>
</dbReference>
<evidence type="ECO:0000256" key="3">
    <source>
        <dbReference type="ARBA" id="ARBA00038088"/>
    </source>
</evidence>
<evidence type="ECO:0000256" key="2">
    <source>
        <dbReference type="ARBA" id="ARBA00022840"/>
    </source>
</evidence>
<dbReference type="InterPro" id="IPR052381">
    <property type="entry name" value="AAA_domain_protein"/>
</dbReference>
<keyword evidence="7" id="KW-1185">Reference proteome</keyword>
<evidence type="ECO:0000256" key="1">
    <source>
        <dbReference type="ARBA" id="ARBA00022741"/>
    </source>
</evidence>
<dbReference type="Gene3D" id="1.10.8.60">
    <property type="match status" value="1"/>
</dbReference>
<feature type="domain" description="AAA+ ATPase" evidence="5">
    <location>
        <begin position="289"/>
        <end position="423"/>
    </location>
</feature>
<dbReference type="Gene3D" id="3.40.50.300">
    <property type="entry name" value="P-loop containing nucleotide triphosphate hydrolases"/>
    <property type="match status" value="1"/>
</dbReference>
<evidence type="ECO:0000313" key="7">
    <source>
        <dbReference type="Proteomes" id="UP000694660"/>
    </source>
</evidence>
<organism evidence="6 7">
    <name type="scientific">Denitromonas iodatirespirans</name>
    <dbReference type="NCBI Taxonomy" id="2795389"/>
    <lineage>
        <taxon>Bacteria</taxon>
        <taxon>Pseudomonadati</taxon>
        <taxon>Pseudomonadota</taxon>
        <taxon>Betaproteobacteria</taxon>
        <taxon>Rhodocyclales</taxon>
        <taxon>Zoogloeaceae</taxon>
        <taxon>Denitromonas</taxon>
    </lineage>
</organism>
<reference evidence="7" key="1">
    <citation type="journal article" date="2022" name="ISME J.">
        <title>Genetic and phylogenetic analysis of dissimilatory iodate-reducing bacteria identifies potential niches across the world's oceans.</title>
        <authorList>
            <person name="Reyes-Umana V."/>
            <person name="Henning Z."/>
            <person name="Lee K."/>
            <person name="Barnum T.P."/>
            <person name="Coates J.D."/>
        </authorList>
    </citation>
    <scope>NUCLEOTIDE SEQUENCE [LARGE SCALE GENOMIC DNA]</scope>
    <source>
        <strain evidence="7">IR12</strain>
    </source>
</reference>
<keyword evidence="1" id="KW-0547">Nucleotide-binding</keyword>
<dbReference type="InterPro" id="IPR003593">
    <property type="entry name" value="AAA+_ATPase"/>
</dbReference>
<dbReference type="SUPFAM" id="SSF52540">
    <property type="entry name" value="P-loop containing nucleoside triphosphate hydrolases"/>
    <property type="match status" value="1"/>
</dbReference>
<gene>
    <name evidence="6" type="ORF">I8J34_22445</name>
</gene>
<comment type="caution">
    <text evidence="6">The sequence shown here is derived from an EMBL/GenBank/DDBJ whole genome shotgun (WGS) entry which is preliminary data.</text>
</comment>
<dbReference type="GO" id="GO:0016887">
    <property type="term" value="F:ATP hydrolysis activity"/>
    <property type="evidence" value="ECO:0007669"/>
    <property type="project" value="InterPro"/>
</dbReference>
<dbReference type="PANTHER" id="PTHR42960:SF1">
    <property type="entry name" value="YCF46 PROTEIN"/>
    <property type="match status" value="1"/>
</dbReference>